<proteinExistence type="predicted"/>
<organism evidence="1 2">
    <name type="scientific">Scomber scombrus</name>
    <name type="common">Atlantic mackerel</name>
    <name type="synonym">Scomber vernalis</name>
    <dbReference type="NCBI Taxonomy" id="13677"/>
    <lineage>
        <taxon>Eukaryota</taxon>
        <taxon>Metazoa</taxon>
        <taxon>Chordata</taxon>
        <taxon>Craniata</taxon>
        <taxon>Vertebrata</taxon>
        <taxon>Euteleostomi</taxon>
        <taxon>Actinopterygii</taxon>
        <taxon>Neopterygii</taxon>
        <taxon>Teleostei</taxon>
        <taxon>Neoteleostei</taxon>
        <taxon>Acanthomorphata</taxon>
        <taxon>Pelagiaria</taxon>
        <taxon>Scombriformes</taxon>
        <taxon>Scombridae</taxon>
        <taxon>Scomber</taxon>
    </lineage>
</organism>
<accession>A0AAV1Q0N8</accession>
<gene>
    <name evidence="1" type="ORF">FSCOSCO3_A016499</name>
</gene>
<sequence length="148" mass="16804">MASNILPPEPVKMTGDLHSSWASFRSEFEDYLLATGINKAEKPVQAATLRRLMGKDCHHVYKHNLELTVEEQQDTGATLDKLGQYFKPSKNVIFERYVFGNLKQEEGESVDAFVTRLREKVATCEYGAIRDELIRDRLVLGITDEGAR</sequence>
<comment type="caution">
    <text evidence="1">The sequence shown here is derived from an EMBL/GenBank/DDBJ whole genome shotgun (WGS) entry which is preliminary data.</text>
</comment>
<keyword evidence="2" id="KW-1185">Reference proteome</keyword>
<evidence type="ECO:0000313" key="1">
    <source>
        <dbReference type="EMBL" id="CAK6977188.1"/>
    </source>
</evidence>
<protein>
    <submittedName>
        <fullName evidence="1">Uncharacterized protein LOC117548545</fullName>
    </submittedName>
</protein>
<dbReference type="AlphaFoldDB" id="A0AAV1Q0N8"/>
<reference evidence="1 2" key="1">
    <citation type="submission" date="2024-01" db="EMBL/GenBank/DDBJ databases">
        <authorList>
            <person name="Alioto T."/>
            <person name="Alioto T."/>
            <person name="Gomez Garrido J."/>
        </authorList>
    </citation>
    <scope>NUCLEOTIDE SEQUENCE [LARGE SCALE GENOMIC DNA]</scope>
</reference>
<dbReference type="Proteomes" id="UP001314229">
    <property type="component" value="Unassembled WGS sequence"/>
</dbReference>
<dbReference type="EMBL" id="CAWUFR010000394">
    <property type="protein sequence ID" value="CAK6977188.1"/>
    <property type="molecule type" value="Genomic_DNA"/>
</dbReference>
<name>A0AAV1Q0N8_SCOSC</name>
<evidence type="ECO:0000313" key="2">
    <source>
        <dbReference type="Proteomes" id="UP001314229"/>
    </source>
</evidence>
<dbReference type="PANTHER" id="PTHR33198">
    <property type="entry name" value="ANK_REP_REGION DOMAIN-CONTAINING PROTEIN-RELATED"/>
    <property type="match status" value="1"/>
</dbReference>
<dbReference type="PANTHER" id="PTHR33198:SF19">
    <property type="entry name" value="CCHC-TYPE DOMAIN-CONTAINING PROTEIN"/>
    <property type="match status" value="1"/>
</dbReference>